<dbReference type="GO" id="GO:0005783">
    <property type="term" value="C:endoplasmic reticulum"/>
    <property type="evidence" value="ECO:0007669"/>
    <property type="project" value="TreeGrafter"/>
</dbReference>
<organism evidence="8 9">
    <name type="scientific">Tieghemostelium lacteum</name>
    <name type="common">Slime mold</name>
    <name type="synonym">Dictyostelium lacteum</name>
    <dbReference type="NCBI Taxonomy" id="361077"/>
    <lineage>
        <taxon>Eukaryota</taxon>
        <taxon>Amoebozoa</taxon>
        <taxon>Evosea</taxon>
        <taxon>Eumycetozoa</taxon>
        <taxon>Dictyostelia</taxon>
        <taxon>Dictyosteliales</taxon>
        <taxon>Raperosteliaceae</taxon>
        <taxon>Tieghemostelium</taxon>
    </lineage>
</organism>
<dbReference type="Pfam" id="PF13850">
    <property type="entry name" value="ERGIC_N"/>
    <property type="match status" value="1"/>
</dbReference>
<dbReference type="Pfam" id="PF07970">
    <property type="entry name" value="COPIIcoated_ERV"/>
    <property type="match status" value="1"/>
</dbReference>
<dbReference type="InterPro" id="IPR045888">
    <property type="entry name" value="Erv"/>
</dbReference>
<dbReference type="PANTHER" id="PTHR10984:SF29">
    <property type="entry name" value="ENDOPLASMIC RETICULUM-GOLGI INTERMEDIATE COMPARTMENT PROTEIN"/>
    <property type="match status" value="1"/>
</dbReference>
<dbReference type="InterPro" id="IPR039542">
    <property type="entry name" value="Erv_N"/>
</dbReference>
<comment type="caution">
    <text evidence="8">The sequence shown here is derived from an EMBL/GenBank/DDBJ whole genome shotgun (WGS) entry which is preliminary data.</text>
</comment>
<evidence type="ECO:0000313" key="8">
    <source>
        <dbReference type="EMBL" id="KYQ91939.1"/>
    </source>
</evidence>
<dbReference type="EMBL" id="LODT01000032">
    <property type="protein sequence ID" value="KYQ91939.1"/>
    <property type="molecule type" value="Genomic_DNA"/>
</dbReference>
<evidence type="ECO:0000313" key="9">
    <source>
        <dbReference type="Proteomes" id="UP000076078"/>
    </source>
</evidence>
<gene>
    <name evidence="8" type="ORF">DLAC_07179</name>
</gene>
<evidence type="ECO:0000256" key="3">
    <source>
        <dbReference type="ARBA" id="ARBA00022989"/>
    </source>
</evidence>
<comment type="subcellular location">
    <subcellularLocation>
        <location evidence="1">Membrane</location>
    </subcellularLocation>
</comment>
<feature type="domain" description="Endoplasmic reticulum vesicle transporter C-terminal" evidence="6">
    <location>
        <begin position="170"/>
        <end position="379"/>
    </location>
</feature>
<dbReference type="Proteomes" id="UP000076078">
    <property type="component" value="Unassembled WGS sequence"/>
</dbReference>
<dbReference type="OMA" id="NITHHIH"/>
<keyword evidence="4 5" id="KW-0472">Membrane</keyword>
<reference evidence="8 9" key="1">
    <citation type="submission" date="2015-12" db="EMBL/GenBank/DDBJ databases">
        <title>Dictyostelia acquired genes for synthesis and detection of signals that induce cell-type specialization by lateral gene transfer from prokaryotes.</title>
        <authorList>
            <person name="Gloeckner G."/>
            <person name="Schaap P."/>
        </authorList>
    </citation>
    <scope>NUCLEOTIDE SEQUENCE [LARGE SCALE GENOMIC DNA]</scope>
    <source>
        <strain evidence="8 9">TK</strain>
    </source>
</reference>
<dbReference type="GO" id="GO:0030134">
    <property type="term" value="C:COPII-coated ER to Golgi transport vesicle"/>
    <property type="evidence" value="ECO:0007669"/>
    <property type="project" value="TreeGrafter"/>
</dbReference>
<dbReference type="STRING" id="361077.A0A151ZDD7"/>
<sequence length="396" mass="45175">MIKQNRNSRSNNDSGEIWLERLKLFDFYPKLDEDVPQQKTTFGGVATLLCLLFSFYLLASEFYYYAYPLREHSLKVDVTRGNKLTINIDIIFPSLVCTDIVIDAVDGIDGRPIKDASYQVIKQRLNKDGTPIAEGLAMPGSKGIFSKFQCQPCELPSGVVPRLRLNGQFHQKCCTSCDELRQYYRGNRISQHIADSQPQCLIEKPVADDEGCRIYGELNVQKMKGDFHILAGTAVDQKHDGHTHHIHHITMENINRLAHFNITHHIHKFSFGNDVHGLVNPLEGNHIRVNGLGQQIYYIQVVPTLYQSNGYQLETNQYSYNYEFRPVNSFQIARIPGIYFKYDMSPLMIEVNQSSKPFVELVTSICAIGGGMYVAFGLVYNIVFKLLIKLKLLQKQ</sequence>
<keyword evidence="2 5" id="KW-0812">Transmembrane</keyword>
<evidence type="ECO:0000256" key="2">
    <source>
        <dbReference type="ARBA" id="ARBA00022692"/>
    </source>
</evidence>
<dbReference type="AlphaFoldDB" id="A0A151ZDD7"/>
<feature type="transmembrane region" description="Helical" evidence="5">
    <location>
        <begin position="361"/>
        <end position="388"/>
    </location>
</feature>
<dbReference type="PANTHER" id="PTHR10984">
    <property type="entry name" value="ENDOPLASMIC RETICULUM-GOLGI INTERMEDIATE COMPARTMENT PROTEIN"/>
    <property type="match status" value="1"/>
</dbReference>
<dbReference type="OrthoDB" id="270930at2759"/>
<proteinExistence type="predicted"/>
<feature type="transmembrane region" description="Helical" evidence="5">
    <location>
        <begin position="45"/>
        <end position="66"/>
    </location>
</feature>
<evidence type="ECO:0000256" key="1">
    <source>
        <dbReference type="ARBA" id="ARBA00004370"/>
    </source>
</evidence>
<protein>
    <submittedName>
        <fullName evidence="8">DUF1692 family protein</fullName>
    </submittedName>
</protein>
<dbReference type="GO" id="GO:0016020">
    <property type="term" value="C:membrane"/>
    <property type="evidence" value="ECO:0007669"/>
    <property type="project" value="UniProtKB-SubCell"/>
</dbReference>
<evidence type="ECO:0000256" key="5">
    <source>
        <dbReference type="SAM" id="Phobius"/>
    </source>
</evidence>
<accession>A0A151ZDD7</accession>
<feature type="domain" description="Endoplasmic reticulum vesicle transporter N-terminal" evidence="7">
    <location>
        <begin position="22"/>
        <end position="107"/>
    </location>
</feature>
<evidence type="ECO:0000256" key="4">
    <source>
        <dbReference type="ARBA" id="ARBA00023136"/>
    </source>
</evidence>
<name>A0A151ZDD7_TIELA</name>
<dbReference type="InterPro" id="IPR012936">
    <property type="entry name" value="Erv_C"/>
</dbReference>
<keyword evidence="9" id="KW-1185">Reference proteome</keyword>
<evidence type="ECO:0000259" key="7">
    <source>
        <dbReference type="Pfam" id="PF13850"/>
    </source>
</evidence>
<dbReference type="InParanoid" id="A0A151ZDD7"/>
<evidence type="ECO:0000259" key="6">
    <source>
        <dbReference type="Pfam" id="PF07970"/>
    </source>
</evidence>
<keyword evidence="3 5" id="KW-1133">Transmembrane helix</keyword>